<organism evidence="2 3">
    <name type="scientific">Nocardioides iriomotensis</name>
    <dbReference type="NCBI Taxonomy" id="715784"/>
    <lineage>
        <taxon>Bacteria</taxon>
        <taxon>Bacillati</taxon>
        <taxon>Actinomycetota</taxon>
        <taxon>Actinomycetes</taxon>
        <taxon>Propionibacteriales</taxon>
        <taxon>Nocardioidaceae</taxon>
        <taxon>Nocardioides</taxon>
    </lineage>
</organism>
<keyword evidence="1" id="KW-0732">Signal</keyword>
<dbReference type="OrthoDB" id="3785666at2"/>
<dbReference type="RefSeq" id="WP_129988716.1">
    <property type="nucleotide sequence ID" value="NZ_SDPU01000032.1"/>
</dbReference>
<dbReference type="EMBL" id="SDPU01000032">
    <property type="protein sequence ID" value="RYU10280.1"/>
    <property type="molecule type" value="Genomic_DNA"/>
</dbReference>
<proteinExistence type="predicted"/>
<evidence type="ECO:0000313" key="2">
    <source>
        <dbReference type="EMBL" id="RYU10280.1"/>
    </source>
</evidence>
<protein>
    <recommendedName>
        <fullName evidence="4">Choice-of-anchor G family protein</fullName>
    </recommendedName>
</protein>
<dbReference type="AlphaFoldDB" id="A0A4Q5IW12"/>
<sequence>MARTARWTSALGALAVLTLLSAAPASADTLSNAEATAVRGSVGGQPADSGTVRAVDEGNGVQVTGTSNPPAAVLGNQRLLNVGVLAQEATAGVVDGAGTSAACAGVAGNGGSVAQVGASRCLTPGQPLGLSIANLDLTGAVVADPASSLAPLNGLQPVLDQVVGPVTQAVSQGLAPLGETGLAGTVGAIEARCVAGDAGVDGSSHIADGRLTLSLGGTAVDVVDLPVDPAPNTELFVNLDKVGTAVLDGLRTQLTQTLDGQAAPLAAAIDPVQQQIVDGVLAQVGPQLKPLSDNVLKVVLNKQVRTADSIQVTALSLEVLPAAAQVADAPLATVDVGHVACGPNGRVAQVAQAAPAPPEKPAKKLPRVPTVIASGVADEPEPWYHGPLGPAAVALVAAAVGALGGFRGSHR</sequence>
<comment type="caution">
    <text evidence="2">The sequence shown here is derived from an EMBL/GenBank/DDBJ whole genome shotgun (WGS) entry which is preliminary data.</text>
</comment>
<keyword evidence="3" id="KW-1185">Reference proteome</keyword>
<feature type="chain" id="PRO_5020762913" description="Choice-of-anchor G family protein" evidence="1">
    <location>
        <begin position="28"/>
        <end position="411"/>
    </location>
</feature>
<evidence type="ECO:0008006" key="4">
    <source>
        <dbReference type="Google" id="ProtNLM"/>
    </source>
</evidence>
<dbReference type="Proteomes" id="UP000291189">
    <property type="component" value="Unassembled WGS sequence"/>
</dbReference>
<name>A0A4Q5IW12_9ACTN</name>
<evidence type="ECO:0000256" key="1">
    <source>
        <dbReference type="SAM" id="SignalP"/>
    </source>
</evidence>
<reference evidence="2 3" key="1">
    <citation type="submission" date="2019-01" db="EMBL/GenBank/DDBJ databases">
        <title>Nocardioides guangzhouensis sp. nov., an actinobacterium isolated from soil.</title>
        <authorList>
            <person name="Fu Y."/>
            <person name="Cai Y."/>
            <person name="Lin Z."/>
            <person name="Chen P."/>
        </authorList>
    </citation>
    <scope>NUCLEOTIDE SEQUENCE [LARGE SCALE GENOMIC DNA]</scope>
    <source>
        <strain evidence="2 3">NBRC 105384</strain>
    </source>
</reference>
<accession>A0A4Q5IW12</accession>
<evidence type="ECO:0000313" key="3">
    <source>
        <dbReference type="Proteomes" id="UP000291189"/>
    </source>
</evidence>
<feature type="signal peptide" evidence="1">
    <location>
        <begin position="1"/>
        <end position="27"/>
    </location>
</feature>
<gene>
    <name evidence="2" type="ORF">ETU37_18015</name>
</gene>